<dbReference type="AlphaFoldDB" id="A0A918IXW2"/>
<accession>A0A918IXW2</accession>
<keyword evidence="1" id="KW-0472">Membrane</keyword>
<protein>
    <submittedName>
        <fullName evidence="2">Uncharacterized protein</fullName>
    </submittedName>
</protein>
<evidence type="ECO:0000313" key="2">
    <source>
        <dbReference type="EMBL" id="GGW37489.1"/>
    </source>
</evidence>
<evidence type="ECO:0000313" key="3">
    <source>
        <dbReference type="Proteomes" id="UP000628984"/>
    </source>
</evidence>
<proteinExistence type="predicted"/>
<keyword evidence="1" id="KW-1133">Transmembrane helix</keyword>
<feature type="transmembrane region" description="Helical" evidence="1">
    <location>
        <begin position="94"/>
        <end position="117"/>
    </location>
</feature>
<keyword evidence="1" id="KW-0812">Transmembrane</keyword>
<reference evidence="2" key="1">
    <citation type="journal article" date="2014" name="Int. J. Syst. Evol. Microbiol.">
        <title>Complete genome sequence of Corynebacterium casei LMG S-19264T (=DSM 44701T), isolated from a smear-ripened cheese.</title>
        <authorList>
            <consortium name="US DOE Joint Genome Institute (JGI-PGF)"/>
            <person name="Walter F."/>
            <person name="Albersmeier A."/>
            <person name="Kalinowski J."/>
            <person name="Ruckert C."/>
        </authorList>
    </citation>
    <scope>NUCLEOTIDE SEQUENCE</scope>
    <source>
        <strain evidence="2">KCTC 23714</strain>
    </source>
</reference>
<dbReference type="EMBL" id="BMYQ01000009">
    <property type="protein sequence ID" value="GGW37489.1"/>
    <property type="molecule type" value="Genomic_DNA"/>
</dbReference>
<reference evidence="2" key="2">
    <citation type="submission" date="2020-09" db="EMBL/GenBank/DDBJ databases">
        <authorList>
            <person name="Sun Q."/>
            <person name="Kim S."/>
        </authorList>
    </citation>
    <scope>NUCLEOTIDE SEQUENCE</scope>
    <source>
        <strain evidence="2">KCTC 23714</strain>
    </source>
</reference>
<name>A0A918IXW2_9RHOB</name>
<evidence type="ECO:0000256" key="1">
    <source>
        <dbReference type="SAM" id="Phobius"/>
    </source>
</evidence>
<organism evidence="2 3">
    <name type="scientific">Gemmobacter lanyuensis</name>
    <dbReference type="NCBI Taxonomy" id="1054497"/>
    <lineage>
        <taxon>Bacteria</taxon>
        <taxon>Pseudomonadati</taxon>
        <taxon>Pseudomonadota</taxon>
        <taxon>Alphaproteobacteria</taxon>
        <taxon>Rhodobacterales</taxon>
        <taxon>Paracoccaceae</taxon>
        <taxon>Gemmobacter</taxon>
    </lineage>
</organism>
<dbReference type="Proteomes" id="UP000628984">
    <property type="component" value="Unassembled WGS sequence"/>
</dbReference>
<comment type="caution">
    <text evidence="2">The sequence shown here is derived from an EMBL/GenBank/DDBJ whole genome shotgun (WGS) entry which is preliminary data.</text>
</comment>
<sequence>MGAVTIQQMADRVAALLEDRLRIRGATLTDKARRARRQLPRRVRQAVDRLAAASEMARNPRLLMQIDEAAVAEAYDIAVRHLVPLGASARRRSLLVATAAQAAFGLVVVVGVVVMLLRWRGTL</sequence>
<keyword evidence="3" id="KW-1185">Reference proteome</keyword>
<gene>
    <name evidence="2" type="ORF">GCM10011452_27380</name>
</gene>